<reference evidence="2 3" key="1">
    <citation type="submission" date="2017-09" db="EMBL/GenBank/DDBJ databases">
        <authorList>
            <person name="Ehlers B."/>
            <person name="Leendertz F.H."/>
        </authorList>
    </citation>
    <scope>NUCLEOTIDE SEQUENCE [LARGE SCALE GENOMIC DNA]</scope>
    <source>
        <strain evidence="2 3">DSM 46844</strain>
    </source>
</reference>
<feature type="region of interest" description="Disordered" evidence="1">
    <location>
        <begin position="116"/>
        <end position="138"/>
    </location>
</feature>
<evidence type="ECO:0000313" key="2">
    <source>
        <dbReference type="EMBL" id="SNX95857.1"/>
    </source>
</evidence>
<evidence type="ECO:0000256" key="1">
    <source>
        <dbReference type="SAM" id="MobiDB-lite"/>
    </source>
</evidence>
<dbReference type="Proteomes" id="UP000219514">
    <property type="component" value="Unassembled WGS sequence"/>
</dbReference>
<name>A0A285EA41_9ACTN</name>
<proteinExistence type="predicted"/>
<gene>
    <name evidence="2" type="ORF">SAMN06893097_10325</name>
</gene>
<keyword evidence="3" id="KW-1185">Reference proteome</keyword>
<protein>
    <submittedName>
        <fullName evidence="2">Uncharacterized protein</fullName>
    </submittedName>
</protein>
<accession>A0A285EA41</accession>
<organism evidence="2 3">
    <name type="scientific">Geodermatophilus sabuli</name>
    <dbReference type="NCBI Taxonomy" id="1564158"/>
    <lineage>
        <taxon>Bacteria</taxon>
        <taxon>Bacillati</taxon>
        <taxon>Actinomycetota</taxon>
        <taxon>Actinomycetes</taxon>
        <taxon>Geodermatophilales</taxon>
        <taxon>Geodermatophilaceae</taxon>
        <taxon>Geodermatophilus</taxon>
    </lineage>
</organism>
<dbReference type="OrthoDB" id="5194823at2"/>
<evidence type="ECO:0000313" key="3">
    <source>
        <dbReference type="Proteomes" id="UP000219514"/>
    </source>
</evidence>
<dbReference type="AlphaFoldDB" id="A0A285EA41"/>
<sequence length="138" mass="14991">MSEREESGRDPGNRVPRSIEDFVNQLRGFTDRARGMAAGAVPFGLPRLPSPPGAMSAAQLQAIDKAVRGQRQQIQAMTAQLEAFDEQLAVFERILDPLVEWSSTWARLEESVADLVRRQPVEGDDPAGGDGPPAGRPV</sequence>
<dbReference type="EMBL" id="OBDO01000003">
    <property type="protein sequence ID" value="SNX95857.1"/>
    <property type="molecule type" value="Genomic_DNA"/>
</dbReference>
<dbReference type="RefSeq" id="WP_097205912.1">
    <property type="nucleotide sequence ID" value="NZ_JACHXB010000004.1"/>
</dbReference>